<dbReference type="PANTHER" id="PTHR45138">
    <property type="entry name" value="REGULATORY COMPONENTS OF SENSORY TRANSDUCTION SYSTEM"/>
    <property type="match status" value="1"/>
</dbReference>
<keyword evidence="4" id="KW-0548">Nucleotidyltransferase</keyword>
<dbReference type="Proteomes" id="UP000776252">
    <property type="component" value="Unassembled WGS sequence"/>
</dbReference>
<protein>
    <submittedName>
        <fullName evidence="4">Diguanylate cyclase</fullName>
        <ecNumber evidence="4">2.7.7.65</ecNumber>
    </submittedName>
</protein>
<proteinExistence type="predicted"/>
<evidence type="ECO:0000259" key="3">
    <source>
        <dbReference type="PROSITE" id="PS51332"/>
    </source>
</evidence>
<comment type="caution">
    <text evidence="4">The sequence shown here is derived from an EMBL/GenBank/DDBJ whole genome shotgun (WGS) entry which is preliminary data.</text>
</comment>
<feature type="coiled-coil region" evidence="1">
    <location>
        <begin position="284"/>
        <end position="311"/>
    </location>
</feature>
<dbReference type="InterPro" id="IPR050469">
    <property type="entry name" value="Diguanylate_Cyclase"/>
</dbReference>
<dbReference type="Pfam" id="PF00990">
    <property type="entry name" value="GGDEF"/>
    <property type="match status" value="1"/>
</dbReference>
<dbReference type="PROSITE" id="PS51332">
    <property type="entry name" value="B12_BINDING"/>
    <property type="match status" value="1"/>
</dbReference>
<dbReference type="NCBIfam" id="TIGR00254">
    <property type="entry name" value="GGDEF"/>
    <property type="match status" value="1"/>
</dbReference>
<dbReference type="Pfam" id="PF02310">
    <property type="entry name" value="B12-binding"/>
    <property type="match status" value="1"/>
</dbReference>
<reference evidence="4 5" key="1">
    <citation type="submission" date="2021-06" db="EMBL/GenBank/DDBJ databases">
        <title>Clostridia strains as spoilage organisms.</title>
        <authorList>
            <person name="Wambui J."/>
            <person name="Stephan R."/>
            <person name="Stevens M.J.A."/>
        </authorList>
    </citation>
    <scope>NUCLEOTIDE SEQUENCE [LARGE SCALE GENOMIC DNA]</scope>
    <source>
        <strain evidence="4 5">DSM 14204</strain>
    </source>
</reference>
<keyword evidence="1" id="KW-0175">Coiled coil</keyword>
<evidence type="ECO:0000256" key="1">
    <source>
        <dbReference type="SAM" id="Coils"/>
    </source>
</evidence>
<dbReference type="PANTHER" id="PTHR45138:SF9">
    <property type="entry name" value="DIGUANYLATE CYCLASE DGCM-RELATED"/>
    <property type="match status" value="1"/>
</dbReference>
<gene>
    <name evidence="4" type="ORF">KPL37_17815</name>
</gene>
<dbReference type="PROSITE" id="PS50887">
    <property type="entry name" value="GGDEF"/>
    <property type="match status" value="1"/>
</dbReference>
<feature type="domain" description="GGDEF" evidence="2">
    <location>
        <begin position="353"/>
        <end position="477"/>
    </location>
</feature>
<dbReference type="CDD" id="cd01949">
    <property type="entry name" value="GGDEF"/>
    <property type="match status" value="1"/>
</dbReference>
<sequence length="477" mass="55249">MVHIDNLLSPITASKEFLDNNNVYFNIMTEYLKLILETKRVKASKWLMDIMEKGIPIKDIYVYVFEPALKEIGRLLQTNKITVAQEHYFTATTQFIMSQLYSKIFVSDKNGLKFVGTCVSEELHEIGIKMVSDILELDGWDTYYLGVDVQKKDLISFLIEQKPHVLGISATMTIGLQKVIEIIEEVRCIEELKDIKILVGGYIFNIDKKLWKEVGADFYAPNAIETSNLLANNFKVGKITSFNNINDVLYIKKELLKIDNEIMNTSKLGIKEVVNDNSNKSLIKEQVLDEMTKLNNQLITMQRELSKKNIESKILNDKLNRLSITDPLTGLYNRREFFNKIKVEITRAERGNYNLSLVCIDLNNFKRINDNYGHDEGDRVLKGFAKITKTYLRNNIDSIYRFGGDEFIIILLECNAISAKKIIERLNDKLKYIHEILSLSYGIVEIISYENIDIKKLLVEVDKKMYKNKRNFKNNKI</sequence>
<evidence type="ECO:0000313" key="4">
    <source>
        <dbReference type="EMBL" id="MBU3161567.1"/>
    </source>
</evidence>
<dbReference type="RefSeq" id="WP_216151435.1">
    <property type="nucleotide sequence ID" value="NZ_JAHLDV010000074.1"/>
</dbReference>
<dbReference type="CDD" id="cd02065">
    <property type="entry name" value="B12-binding_like"/>
    <property type="match status" value="1"/>
</dbReference>
<keyword evidence="4" id="KW-0808">Transferase</keyword>
<feature type="domain" description="B12-binding" evidence="3">
    <location>
        <begin position="111"/>
        <end position="241"/>
    </location>
</feature>
<name>A0ABS6BY82_9CLOT</name>
<dbReference type="EMBL" id="JAHLDV010000074">
    <property type="protein sequence ID" value="MBU3161567.1"/>
    <property type="molecule type" value="Genomic_DNA"/>
</dbReference>
<dbReference type="SMART" id="SM00267">
    <property type="entry name" value="GGDEF"/>
    <property type="match status" value="1"/>
</dbReference>
<accession>A0ABS6BY82</accession>
<dbReference type="InterPro" id="IPR006158">
    <property type="entry name" value="Cobalamin-bd"/>
</dbReference>
<keyword evidence="5" id="KW-1185">Reference proteome</keyword>
<dbReference type="GO" id="GO:0052621">
    <property type="term" value="F:diguanylate cyclase activity"/>
    <property type="evidence" value="ECO:0007669"/>
    <property type="project" value="UniProtKB-EC"/>
</dbReference>
<evidence type="ECO:0000259" key="2">
    <source>
        <dbReference type="PROSITE" id="PS50887"/>
    </source>
</evidence>
<dbReference type="Pfam" id="PF02607">
    <property type="entry name" value="B12-binding_2"/>
    <property type="match status" value="1"/>
</dbReference>
<evidence type="ECO:0000313" key="5">
    <source>
        <dbReference type="Proteomes" id="UP000776252"/>
    </source>
</evidence>
<dbReference type="InterPro" id="IPR000160">
    <property type="entry name" value="GGDEF_dom"/>
</dbReference>
<dbReference type="InterPro" id="IPR003759">
    <property type="entry name" value="Cbl-bd_cap"/>
</dbReference>
<dbReference type="EC" id="2.7.7.65" evidence="4"/>
<organism evidence="4 5">
    <name type="scientific">Clostridium frigoris</name>
    <dbReference type="NCBI Taxonomy" id="205327"/>
    <lineage>
        <taxon>Bacteria</taxon>
        <taxon>Bacillati</taxon>
        <taxon>Bacillota</taxon>
        <taxon>Clostridia</taxon>
        <taxon>Eubacteriales</taxon>
        <taxon>Clostridiaceae</taxon>
        <taxon>Clostridium</taxon>
    </lineage>
</organism>